<evidence type="ECO:0000313" key="9">
    <source>
        <dbReference type="Proteomes" id="UP001275867"/>
    </source>
</evidence>
<reference evidence="7 8" key="1">
    <citation type="submission" date="2016-05" db="EMBL/GenBank/DDBJ databases">
        <title>Draft genome sequence of Pediococcus parvulus 2.6, a probiotic beta-glucan producer strain.</title>
        <authorList>
            <person name="Mohedano M.L."/>
            <person name="Perez-Ramos A."/>
            <person name="Duenas M.T."/>
            <person name="Lamontanara A."/>
            <person name="Orru L."/>
            <person name="Spano G."/>
            <person name="Capozzi V."/>
            <person name="Lopez P."/>
        </authorList>
    </citation>
    <scope>NUCLEOTIDE SEQUENCE [LARGE SCALE GENOMIC DNA]</scope>
    <source>
        <strain evidence="7 8">2.6</strain>
    </source>
</reference>
<dbReference type="InterPro" id="IPR003593">
    <property type="entry name" value="AAA+_ATPase"/>
</dbReference>
<evidence type="ECO:0000256" key="1">
    <source>
        <dbReference type="ARBA" id="ARBA00022679"/>
    </source>
</evidence>
<evidence type="ECO:0000313" key="6">
    <source>
        <dbReference type="EMBL" id="MDV7693297.1"/>
    </source>
</evidence>
<dbReference type="AlphaFoldDB" id="A0AAP5TCS6"/>
<evidence type="ECO:0000313" key="7">
    <source>
        <dbReference type="EMBL" id="OAD63643.1"/>
    </source>
</evidence>
<feature type="domain" description="PTS EIIA type-4" evidence="5">
    <location>
        <begin position="425"/>
        <end position="559"/>
    </location>
</feature>
<dbReference type="InterPro" id="IPR002078">
    <property type="entry name" value="Sigma_54_int"/>
</dbReference>
<organism evidence="6 9">
    <name type="scientific">Pediococcus parvulus</name>
    <dbReference type="NCBI Taxonomy" id="54062"/>
    <lineage>
        <taxon>Bacteria</taxon>
        <taxon>Bacillati</taxon>
        <taxon>Bacillota</taxon>
        <taxon>Bacilli</taxon>
        <taxon>Lactobacillales</taxon>
        <taxon>Lactobacillaceae</taxon>
        <taxon>Pediococcus</taxon>
    </lineage>
</organism>
<dbReference type="PANTHER" id="PTHR32071">
    <property type="entry name" value="TRANSCRIPTIONAL REGULATORY PROTEIN"/>
    <property type="match status" value="1"/>
</dbReference>
<dbReference type="EMBL" id="WERX01000001">
    <property type="protein sequence ID" value="MDV7693297.1"/>
    <property type="molecule type" value="Genomic_DNA"/>
</dbReference>
<dbReference type="InterPro" id="IPR004701">
    <property type="entry name" value="PTS_EIIA_man-typ"/>
</dbReference>
<reference evidence="6" key="2">
    <citation type="submission" date="2019-10" db="EMBL/GenBank/DDBJ databases">
        <title>Malate fermentation in French cider.</title>
        <authorList>
            <person name="Cousin F.J."/>
            <person name="Medina Fernandez S."/>
            <person name="Misery B."/>
            <person name="Laplace J.-M."/>
            <person name="Cretenet M."/>
        </authorList>
    </citation>
    <scope>NUCLEOTIDE SEQUENCE</scope>
    <source>
        <strain evidence="6">UCMA15901</strain>
    </source>
</reference>
<evidence type="ECO:0000313" key="8">
    <source>
        <dbReference type="Proteomes" id="UP000077280"/>
    </source>
</evidence>
<accession>A0AAP5TCS6</accession>
<gene>
    <name evidence="7" type="ORF">A7K95_00770</name>
    <name evidence="6" type="ORF">GA842_00090</name>
</gene>
<proteinExistence type="predicted"/>
<comment type="caution">
    <text evidence="6">The sequence shown here is derived from an EMBL/GenBank/DDBJ whole genome shotgun (WGS) entry which is preliminary data.</text>
</comment>
<dbReference type="EMBL" id="LXND01000061">
    <property type="protein sequence ID" value="OAD63643.1"/>
    <property type="molecule type" value="Genomic_DNA"/>
</dbReference>
<keyword evidence="2" id="KW-0547">Nucleotide-binding</keyword>
<keyword evidence="1" id="KW-0808">Transferase</keyword>
<dbReference type="PROSITE" id="PS50045">
    <property type="entry name" value="SIGMA54_INTERACT_4"/>
    <property type="match status" value="1"/>
</dbReference>
<dbReference type="GO" id="GO:0006355">
    <property type="term" value="P:regulation of DNA-templated transcription"/>
    <property type="evidence" value="ECO:0007669"/>
    <property type="project" value="InterPro"/>
</dbReference>
<evidence type="ECO:0000259" key="4">
    <source>
        <dbReference type="PROSITE" id="PS50045"/>
    </source>
</evidence>
<name>A0AAP5TCS6_9LACO</name>
<dbReference type="Pfam" id="PF00158">
    <property type="entry name" value="Sigma54_activat"/>
    <property type="match status" value="1"/>
</dbReference>
<dbReference type="RefSeq" id="WP_068807318.1">
    <property type="nucleotide sequence ID" value="NZ_LXND01000061.1"/>
</dbReference>
<dbReference type="GO" id="GO:0016020">
    <property type="term" value="C:membrane"/>
    <property type="evidence" value="ECO:0007669"/>
    <property type="project" value="InterPro"/>
</dbReference>
<dbReference type="SMART" id="SM00382">
    <property type="entry name" value="AAA"/>
    <property type="match status" value="1"/>
</dbReference>
<dbReference type="InterPro" id="IPR036662">
    <property type="entry name" value="PTS_EIIA_man-typ_sf"/>
</dbReference>
<dbReference type="InterPro" id="IPR027417">
    <property type="entry name" value="P-loop_NTPase"/>
</dbReference>
<dbReference type="PANTHER" id="PTHR32071:SF38">
    <property type="entry name" value="PSP OPERON TRANSCRIPTIONAL ACTIVATOR"/>
    <property type="match status" value="1"/>
</dbReference>
<dbReference type="SUPFAM" id="SSF53062">
    <property type="entry name" value="PTS system fructose IIA component-like"/>
    <property type="match status" value="1"/>
</dbReference>
<keyword evidence="8" id="KW-1185">Reference proteome</keyword>
<dbReference type="PROSITE" id="PS51096">
    <property type="entry name" value="PTS_EIIA_TYPE_4"/>
    <property type="match status" value="1"/>
</dbReference>
<feature type="domain" description="Sigma-54 factor interaction" evidence="4">
    <location>
        <begin position="1"/>
        <end position="216"/>
    </location>
</feature>
<dbReference type="GO" id="GO:0005524">
    <property type="term" value="F:ATP binding"/>
    <property type="evidence" value="ECO:0007669"/>
    <property type="project" value="UniProtKB-KW"/>
</dbReference>
<dbReference type="GO" id="GO:0009401">
    <property type="term" value="P:phosphoenolpyruvate-dependent sugar phosphotransferase system"/>
    <property type="evidence" value="ECO:0007669"/>
    <property type="project" value="InterPro"/>
</dbReference>
<evidence type="ECO:0000256" key="3">
    <source>
        <dbReference type="ARBA" id="ARBA00022840"/>
    </source>
</evidence>
<dbReference type="SUPFAM" id="SSF52540">
    <property type="entry name" value="P-loop containing nucleoside triphosphate hydrolases"/>
    <property type="match status" value="1"/>
</dbReference>
<sequence length="612" mass="69380">MYPGKGLPTILTGETGSGKSYLAKKFYEYCEEKSLVSSDAPFISFNCAQYADNPELLTSSLFGYKKGAFTGAEEDHVGIFEQAQNGVLFLDEVQRLSAHGQEKLFTYLDDSVVYRVGEATHPRQLNVRLLFATTESLGSSFLKTFIRRIPVQIKVPSIYERTLSEKKELIWSFFMAESKIVNREFKIYPELIDELVKVRYKDNIGGMKSKIKKIVAMSIIHDNGDLLLKPEQSKKISFHKNQEELQIITPQTTLPDIISQKGSNDNALNRMISLITNSISAGGETMDFGELASNCYNAVNDFNDYLVFKHAQSDMPINYYSTEINRIIDFFRDDYNMKLDGNTGIVIGYYLYFKKHLNWQIKNESIPVINTINQRLIENLGLSDHVLNSFINSITENTGVVLDESDKLFILGNLLEKHVKQNNITTHGLILAHGYATASSIANVVNRLLKNNIFDAIDMPINSDTKEMAEKIEYYFRNDEHRKDTLVFIDMGSPADIVRKLEMKLGFTVGLIDNVSTLMVVDAGEKMTHGISLEQIVKKIPDHCIPSGKMLYQKNKKDLIITTCLTGIGTAKQIQKLLIESLPQSMLSNLSVKSFEYDALIDSDQRVYTFWY</sequence>
<dbReference type="Gene3D" id="3.40.50.510">
    <property type="entry name" value="Phosphotransferase system, mannose-type IIA component"/>
    <property type="match status" value="1"/>
</dbReference>
<keyword evidence="3" id="KW-0067">ATP-binding</keyword>
<evidence type="ECO:0000256" key="2">
    <source>
        <dbReference type="ARBA" id="ARBA00022741"/>
    </source>
</evidence>
<evidence type="ECO:0000259" key="5">
    <source>
        <dbReference type="PROSITE" id="PS51096"/>
    </source>
</evidence>
<dbReference type="Gene3D" id="3.40.50.300">
    <property type="entry name" value="P-loop containing nucleotide triphosphate hydrolases"/>
    <property type="match status" value="1"/>
</dbReference>
<dbReference type="CDD" id="cd00009">
    <property type="entry name" value="AAA"/>
    <property type="match status" value="1"/>
</dbReference>
<dbReference type="Proteomes" id="UP001275867">
    <property type="component" value="Unassembled WGS sequence"/>
</dbReference>
<protein>
    <submittedName>
        <fullName evidence="6">AAA family ATPase</fullName>
    </submittedName>
</protein>
<dbReference type="Proteomes" id="UP000077280">
    <property type="component" value="Unassembled WGS sequence"/>
</dbReference>
<dbReference type="GO" id="GO:0016740">
    <property type="term" value="F:transferase activity"/>
    <property type="evidence" value="ECO:0007669"/>
    <property type="project" value="UniProtKB-KW"/>
</dbReference>